<dbReference type="GO" id="GO:0016779">
    <property type="term" value="F:nucleotidyltransferase activity"/>
    <property type="evidence" value="ECO:0007669"/>
    <property type="project" value="UniProtKB-KW"/>
</dbReference>
<proteinExistence type="predicted"/>
<keyword evidence="1" id="KW-0808">Transferase</keyword>
<gene>
    <name evidence="5" type="primary">mdcG</name>
    <name evidence="5" type="ORF">GM658_15910</name>
</gene>
<dbReference type="InterPro" id="IPR048903">
    <property type="entry name" value="MdcG_N"/>
</dbReference>
<sequence length="232" mass="24983">MYARHDLVWLTDEGWQHALSAALPGTPAHTVIARWACARWPLVVRRRDTAGQPNADICAEAGAGAEVICLGLSAPPDPDSGAKLRLPLAIPARHIARHSAPLQLDAVAHAIPAAWQLPFARLSDASAGMDLRVFGSLALQALTGQPYLRESSDIDLLFRPRSTSELDAGTLLLASFLGELPLDGEIVFPSGQAVAWKEWFTARAHTERVLIKSKASVKLAPRAELRAELETA</sequence>
<dbReference type="OrthoDB" id="8562329at2"/>
<reference evidence="5 6" key="1">
    <citation type="submission" date="2019-11" db="EMBL/GenBank/DDBJ databases">
        <title>Type strains purchased from KCTC, JCM and DSMZ.</title>
        <authorList>
            <person name="Lu H."/>
        </authorList>
    </citation>
    <scope>NUCLEOTIDE SEQUENCE [LARGE SCALE GENOMIC DNA]</scope>
    <source>
        <strain evidence="5 6">JCM 31587</strain>
    </source>
</reference>
<protein>
    <submittedName>
        <fullName evidence="5">Malonate decarboxylase holo-[acyl-carrier-protein] synthase</fullName>
    </submittedName>
</protein>
<dbReference type="Pfam" id="PF10620">
    <property type="entry name" value="MdcG"/>
    <property type="match status" value="1"/>
</dbReference>
<dbReference type="InterPro" id="IPR049180">
    <property type="entry name" value="MdcG_C"/>
</dbReference>
<accession>A0A6L6QIS6</accession>
<organism evidence="5 6">
    <name type="scientific">Massilia eburnea</name>
    <dbReference type="NCBI Taxonomy" id="1776165"/>
    <lineage>
        <taxon>Bacteria</taxon>
        <taxon>Pseudomonadati</taxon>
        <taxon>Pseudomonadota</taxon>
        <taxon>Betaproteobacteria</taxon>
        <taxon>Burkholderiales</taxon>
        <taxon>Oxalobacteraceae</taxon>
        <taxon>Telluria group</taxon>
        <taxon>Massilia</taxon>
    </lineage>
</organism>
<dbReference type="Pfam" id="PF20866">
    <property type="entry name" value="MdcG_N"/>
    <property type="match status" value="1"/>
</dbReference>
<evidence type="ECO:0000313" key="6">
    <source>
        <dbReference type="Proteomes" id="UP000472320"/>
    </source>
</evidence>
<dbReference type="NCBIfam" id="TIGR03135">
    <property type="entry name" value="malonate_mdcG"/>
    <property type="match status" value="1"/>
</dbReference>
<keyword evidence="2" id="KW-0548">Nucleotidyltransferase</keyword>
<keyword evidence="6" id="KW-1185">Reference proteome</keyword>
<evidence type="ECO:0000313" key="5">
    <source>
        <dbReference type="EMBL" id="MTW12091.1"/>
    </source>
</evidence>
<dbReference type="EMBL" id="WNKX01000011">
    <property type="protein sequence ID" value="MTW12091.1"/>
    <property type="molecule type" value="Genomic_DNA"/>
</dbReference>
<evidence type="ECO:0000256" key="2">
    <source>
        <dbReference type="ARBA" id="ARBA00022695"/>
    </source>
</evidence>
<dbReference type="AlphaFoldDB" id="A0A6L6QIS6"/>
<evidence type="ECO:0000259" key="3">
    <source>
        <dbReference type="Pfam" id="PF10620"/>
    </source>
</evidence>
<dbReference type="Proteomes" id="UP000472320">
    <property type="component" value="Unassembled WGS sequence"/>
</dbReference>
<dbReference type="RefSeq" id="WP_155455030.1">
    <property type="nucleotide sequence ID" value="NZ_WNKX01000011.1"/>
</dbReference>
<name>A0A6L6QIS6_9BURK</name>
<feature type="domain" description="Phosphoribosyl-dephospho-CoA transferase MdcG C-terminal" evidence="3">
    <location>
        <begin position="104"/>
        <end position="222"/>
    </location>
</feature>
<evidence type="ECO:0000256" key="1">
    <source>
        <dbReference type="ARBA" id="ARBA00022679"/>
    </source>
</evidence>
<comment type="caution">
    <text evidence="5">The sequence shown here is derived from an EMBL/GenBank/DDBJ whole genome shotgun (WGS) entry which is preliminary data.</text>
</comment>
<feature type="domain" description="Phosphoribosyl-dephospho-CoA transferase MdcG N-terminal" evidence="4">
    <location>
        <begin position="4"/>
        <end position="101"/>
    </location>
</feature>
<dbReference type="InterPro" id="IPR017557">
    <property type="entry name" value="Holo-ACP_synthase"/>
</dbReference>
<evidence type="ECO:0000259" key="4">
    <source>
        <dbReference type="Pfam" id="PF20866"/>
    </source>
</evidence>